<feature type="region of interest" description="Disordered" evidence="1">
    <location>
        <begin position="55"/>
        <end position="161"/>
    </location>
</feature>
<keyword evidence="3" id="KW-1185">Reference proteome</keyword>
<feature type="compositionally biased region" description="Low complexity" evidence="1">
    <location>
        <begin position="97"/>
        <end position="111"/>
    </location>
</feature>
<protein>
    <submittedName>
        <fullName evidence="2">Uncharacterized protein</fullName>
    </submittedName>
</protein>
<feature type="compositionally biased region" description="Basic and acidic residues" evidence="1">
    <location>
        <begin position="150"/>
        <end position="161"/>
    </location>
</feature>
<name>A0A0E0QKX0_ORYRU</name>
<sequence length="161" mass="17211">MAKARKHPQGPFVAAEERSLLGFHHRRGGSVASAYGDDDDLPDLAEADVWYTQSFGGECGSSRRRRTRAGNRRGGGGGKHKVSVLSRMFTNARRGWRPPASAPASASRAAAHCQSPHTDRPPPLDLRPPALPSRHGPASLASPPPPPAMRAKERRESGRGG</sequence>
<accession>A0A0E0QKX0</accession>
<organism evidence="2 3">
    <name type="scientific">Oryza rufipogon</name>
    <name type="common">Brownbeard rice</name>
    <name type="synonym">Asian wild rice</name>
    <dbReference type="NCBI Taxonomy" id="4529"/>
    <lineage>
        <taxon>Eukaryota</taxon>
        <taxon>Viridiplantae</taxon>
        <taxon>Streptophyta</taxon>
        <taxon>Embryophyta</taxon>
        <taxon>Tracheophyta</taxon>
        <taxon>Spermatophyta</taxon>
        <taxon>Magnoliopsida</taxon>
        <taxon>Liliopsida</taxon>
        <taxon>Poales</taxon>
        <taxon>Poaceae</taxon>
        <taxon>BOP clade</taxon>
        <taxon>Oryzoideae</taxon>
        <taxon>Oryzeae</taxon>
        <taxon>Oryzinae</taxon>
        <taxon>Oryza</taxon>
    </lineage>
</organism>
<dbReference type="AlphaFoldDB" id="A0A0E0QKX0"/>
<evidence type="ECO:0000256" key="1">
    <source>
        <dbReference type="SAM" id="MobiDB-lite"/>
    </source>
</evidence>
<feature type="compositionally biased region" description="Basic residues" evidence="1">
    <location>
        <begin position="62"/>
        <end position="71"/>
    </location>
</feature>
<evidence type="ECO:0000313" key="2">
    <source>
        <dbReference type="EnsemblPlants" id="ORUFI08G22070.1"/>
    </source>
</evidence>
<proteinExistence type="predicted"/>
<reference evidence="3" key="1">
    <citation type="submission" date="2013-06" db="EMBL/GenBank/DDBJ databases">
        <authorList>
            <person name="Zhao Q."/>
        </authorList>
    </citation>
    <scope>NUCLEOTIDE SEQUENCE</scope>
    <source>
        <strain evidence="3">cv. W1943</strain>
    </source>
</reference>
<dbReference type="EnsemblPlants" id="ORUFI08G22070.1">
    <property type="protein sequence ID" value="ORUFI08G22070.1"/>
    <property type="gene ID" value="ORUFI08G22070"/>
</dbReference>
<evidence type="ECO:0000313" key="3">
    <source>
        <dbReference type="Proteomes" id="UP000008022"/>
    </source>
</evidence>
<dbReference type="HOGENOM" id="CLU_1646482_0_0_1"/>
<reference evidence="2" key="2">
    <citation type="submission" date="2015-06" db="UniProtKB">
        <authorList>
            <consortium name="EnsemblPlants"/>
        </authorList>
    </citation>
    <scope>IDENTIFICATION</scope>
</reference>
<dbReference type="Proteomes" id="UP000008022">
    <property type="component" value="Unassembled WGS sequence"/>
</dbReference>
<dbReference type="Gramene" id="ORUFI08G22070.1">
    <property type="protein sequence ID" value="ORUFI08G22070.1"/>
    <property type="gene ID" value="ORUFI08G22070"/>
</dbReference>